<dbReference type="OrthoDB" id="2219495at2759"/>
<keyword evidence="3" id="KW-0285">Flavoprotein</keyword>
<evidence type="ECO:0000313" key="7">
    <source>
        <dbReference type="EMBL" id="PMD37706.1"/>
    </source>
</evidence>
<dbReference type="GO" id="GO:0050660">
    <property type="term" value="F:flavin adenine dinucleotide binding"/>
    <property type="evidence" value="ECO:0007669"/>
    <property type="project" value="InterPro"/>
</dbReference>
<dbReference type="PANTHER" id="PTHR10961:SF26">
    <property type="entry name" value="L-SACCHAROPINE OXIDASE"/>
    <property type="match status" value="1"/>
</dbReference>
<evidence type="ECO:0000256" key="5">
    <source>
        <dbReference type="ARBA" id="ARBA00023002"/>
    </source>
</evidence>
<comment type="cofactor">
    <cofactor evidence="1">
        <name>FAD</name>
        <dbReference type="ChEBI" id="CHEBI:57692"/>
    </cofactor>
</comment>
<feature type="domain" description="FAD dependent oxidoreductase" evidence="6">
    <location>
        <begin position="9"/>
        <end position="381"/>
    </location>
</feature>
<dbReference type="InterPro" id="IPR006076">
    <property type="entry name" value="FAD-dep_OxRdtase"/>
</dbReference>
<keyword evidence="5" id="KW-0560">Oxidoreductase</keyword>
<dbReference type="SUPFAM" id="SSF51905">
    <property type="entry name" value="FAD/NAD(P)-binding domain"/>
    <property type="match status" value="1"/>
</dbReference>
<evidence type="ECO:0000313" key="8">
    <source>
        <dbReference type="Proteomes" id="UP000235786"/>
    </source>
</evidence>
<dbReference type="Gene3D" id="3.30.9.10">
    <property type="entry name" value="D-Amino Acid Oxidase, subunit A, domain 2"/>
    <property type="match status" value="1"/>
</dbReference>
<dbReference type="InterPro" id="IPR036188">
    <property type="entry name" value="FAD/NAD-bd_sf"/>
</dbReference>
<evidence type="ECO:0000256" key="2">
    <source>
        <dbReference type="ARBA" id="ARBA00010989"/>
    </source>
</evidence>
<keyword evidence="8" id="KW-1185">Reference proteome</keyword>
<protein>
    <submittedName>
        <fullName evidence="7">FAD dependent oxidoreductase</fullName>
    </submittedName>
</protein>
<evidence type="ECO:0000256" key="3">
    <source>
        <dbReference type="ARBA" id="ARBA00022630"/>
    </source>
</evidence>
<dbReference type="STRING" id="1149755.A0A2J6RGR9"/>
<dbReference type="GO" id="GO:0051698">
    <property type="term" value="F:saccharopine oxidase activity"/>
    <property type="evidence" value="ECO:0007669"/>
    <property type="project" value="TreeGrafter"/>
</dbReference>
<reference evidence="7 8" key="1">
    <citation type="submission" date="2016-04" db="EMBL/GenBank/DDBJ databases">
        <title>A degradative enzymes factory behind the ericoid mycorrhizal symbiosis.</title>
        <authorList>
            <consortium name="DOE Joint Genome Institute"/>
            <person name="Martino E."/>
            <person name="Morin E."/>
            <person name="Grelet G."/>
            <person name="Kuo A."/>
            <person name="Kohler A."/>
            <person name="Daghino S."/>
            <person name="Barry K."/>
            <person name="Choi C."/>
            <person name="Cichocki N."/>
            <person name="Clum A."/>
            <person name="Copeland A."/>
            <person name="Hainaut M."/>
            <person name="Haridas S."/>
            <person name="Labutti K."/>
            <person name="Lindquist E."/>
            <person name="Lipzen A."/>
            <person name="Khouja H.-R."/>
            <person name="Murat C."/>
            <person name="Ohm R."/>
            <person name="Olson A."/>
            <person name="Spatafora J."/>
            <person name="Veneault-Fourrey C."/>
            <person name="Henrissat B."/>
            <person name="Grigoriev I."/>
            <person name="Martin F."/>
            <person name="Perotto S."/>
        </authorList>
    </citation>
    <scope>NUCLEOTIDE SEQUENCE [LARGE SCALE GENOMIC DNA]</scope>
    <source>
        <strain evidence="7 8">F</strain>
    </source>
</reference>
<dbReference type="PRINTS" id="PR00420">
    <property type="entry name" value="RNGMNOXGNASE"/>
</dbReference>
<dbReference type="PANTHER" id="PTHR10961">
    <property type="entry name" value="PEROXISOMAL SARCOSINE OXIDASE"/>
    <property type="match status" value="1"/>
</dbReference>
<dbReference type="Proteomes" id="UP000235786">
    <property type="component" value="Unassembled WGS sequence"/>
</dbReference>
<dbReference type="GO" id="GO:0008115">
    <property type="term" value="F:sarcosine oxidase activity"/>
    <property type="evidence" value="ECO:0007669"/>
    <property type="project" value="TreeGrafter"/>
</dbReference>
<dbReference type="Gene3D" id="3.50.50.60">
    <property type="entry name" value="FAD/NAD(P)-binding domain"/>
    <property type="match status" value="1"/>
</dbReference>
<gene>
    <name evidence="7" type="ORF">L207DRAFT_432361</name>
</gene>
<evidence type="ECO:0000256" key="4">
    <source>
        <dbReference type="ARBA" id="ARBA00022827"/>
    </source>
</evidence>
<name>A0A2J6RGR9_HYAVF</name>
<evidence type="ECO:0000256" key="1">
    <source>
        <dbReference type="ARBA" id="ARBA00001974"/>
    </source>
</evidence>
<comment type="similarity">
    <text evidence="2">Belongs to the MSOX/MTOX family.</text>
</comment>
<accession>A0A2J6RGR9</accession>
<organism evidence="7 8">
    <name type="scientific">Hyaloscypha variabilis (strain UAMH 11265 / GT02V1 / F)</name>
    <name type="common">Meliniomyces variabilis</name>
    <dbReference type="NCBI Taxonomy" id="1149755"/>
    <lineage>
        <taxon>Eukaryota</taxon>
        <taxon>Fungi</taxon>
        <taxon>Dikarya</taxon>
        <taxon>Ascomycota</taxon>
        <taxon>Pezizomycotina</taxon>
        <taxon>Leotiomycetes</taxon>
        <taxon>Helotiales</taxon>
        <taxon>Hyaloscyphaceae</taxon>
        <taxon>Hyaloscypha</taxon>
        <taxon>Hyaloscypha variabilis</taxon>
    </lineage>
</organism>
<dbReference type="Pfam" id="PF01266">
    <property type="entry name" value="DAO"/>
    <property type="match status" value="1"/>
</dbReference>
<sequence>MVPSKDQHILIVGAGVFGLSTALHLVQGGYTNITILDREAVPSSHSAGNDLNKIVRAEYEDPFYTELALNAIQEWQTPFWSDFYRPTGYLLATSINAPQKARETIKKSFASIKDHPRFPAGSFSPVDSLNDIKKYIPELQGKMEGWSGYLNRYAGYARAAKALEYTAKICLGLGVKFITGEDGYATEILFGSEYKGKQVCVGVKTASGLVHTASRTILCLGAHVGTLLPNVTQQVTAKSWAVAHIQLSPEEVAMMEGCPVVNCRDLGFFFEPDEDTGLIKLSANGAGYTNITSNAGTQASVPTSSNEGIPKEDEELIRRLIQEAMPQFSRRELVNKFICWCGDTSDSDYIIDYVPRTIGLLVVAGDSGHAFKMLPVAGKWVQRVLEDGEQSIGRWRWKYGKEKSDDISWRVGQVKDIKDVEFSSPRSRM</sequence>
<dbReference type="AlphaFoldDB" id="A0A2J6RGR9"/>
<dbReference type="InterPro" id="IPR045170">
    <property type="entry name" value="MTOX"/>
</dbReference>
<keyword evidence="4" id="KW-0274">FAD</keyword>
<proteinExistence type="inferred from homology"/>
<evidence type="ECO:0000259" key="6">
    <source>
        <dbReference type="Pfam" id="PF01266"/>
    </source>
</evidence>
<dbReference type="EMBL" id="KZ613949">
    <property type="protein sequence ID" value="PMD37706.1"/>
    <property type="molecule type" value="Genomic_DNA"/>
</dbReference>